<accession>A0AA38FK09</accession>
<dbReference type="PROSITE" id="PS50088">
    <property type="entry name" value="ANK_REPEAT"/>
    <property type="match status" value="2"/>
</dbReference>
<dbReference type="InterPro" id="IPR002110">
    <property type="entry name" value="Ankyrin_rpt"/>
</dbReference>
<dbReference type="Pfam" id="PF00023">
    <property type="entry name" value="Ank"/>
    <property type="match status" value="1"/>
</dbReference>
<dbReference type="Gene3D" id="1.25.40.20">
    <property type="entry name" value="Ankyrin repeat-containing domain"/>
    <property type="match status" value="2"/>
</dbReference>
<dbReference type="EMBL" id="JAHRHJ020000008">
    <property type="protein sequence ID" value="KAH9305529.1"/>
    <property type="molecule type" value="Genomic_DNA"/>
</dbReference>
<gene>
    <name evidence="4" type="ORF">KI387_009933</name>
</gene>
<dbReference type="SMART" id="SM00248">
    <property type="entry name" value="ANK"/>
    <property type="match status" value="3"/>
</dbReference>
<keyword evidence="2 3" id="KW-0040">ANK repeat</keyword>
<dbReference type="PANTHER" id="PTHR24166">
    <property type="entry name" value="ROLLING PEBBLES, ISOFORM B"/>
    <property type="match status" value="1"/>
</dbReference>
<evidence type="ECO:0000313" key="4">
    <source>
        <dbReference type="EMBL" id="KAH9305529.1"/>
    </source>
</evidence>
<dbReference type="Pfam" id="PF12796">
    <property type="entry name" value="Ank_2"/>
    <property type="match status" value="1"/>
</dbReference>
<comment type="caution">
    <text evidence="4">The sequence shown here is derived from an EMBL/GenBank/DDBJ whole genome shotgun (WGS) entry which is preliminary data.</text>
</comment>
<reference evidence="4 5" key="1">
    <citation type="journal article" date="2021" name="Nat. Plants">
        <title>The Taxus genome provides insights into paclitaxel biosynthesis.</title>
        <authorList>
            <person name="Xiong X."/>
            <person name="Gou J."/>
            <person name="Liao Q."/>
            <person name="Li Y."/>
            <person name="Zhou Q."/>
            <person name="Bi G."/>
            <person name="Li C."/>
            <person name="Du R."/>
            <person name="Wang X."/>
            <person name="Sun T."/>
            <person name="Guo L."/>
            <person name="Liang H."/>
            <person name="Lu P."/>
            <person name="Wu Y."/>
            <person name="Zhang Z."/>
            <person name="Ro D.K."/>
            <person name="Shang Y."/>
            <person name="Huang S."/>
            <person name="Yan J."/>
        </authorList>
    </citation>
    <scope>NUCLEOTIDE SEQUENCE [LARGE SCALE GENOMIC DNA]</scope>
    <source>
        <strain evidence="4">Ta-2019</strain>
    </source>
</reference>
<dbReference type="PANTHER" id="PTHR24166:SF48">
    <property type="entry name" value="PROTEIN VAPYRIN"/>
    <property type="match status" value="1"/>
</dbReference>
<feature type="repeat" description="ANK" evidence="3">
    <location>
        <begin position="302"/>
        <end position="334"/>
    </location>
</feature>
<keyword evidence="1" id="KW-0677">Repeat</keyword>
<dbReference type="PROSITE" id="PS50297">
    <property type="entry name" value="ANK_REP_REGION"/>
    <property type="match status" value="2"/>
</dbReference>
<dbReference type="InterPro" id="IPR036770">
    <property type="entry name" value="Ankyrin_rpt-contain_sf"/>
</dbReference>
<evidence type="ECO:0008006" key="6">
    <source>
        <dbReference type="Google" id="ProtNLM"/>
    </source>
</evidence>
<evidence type="ECO:0000256" key="3">
    <source>
        <dbReference type="PROSITE-ProRule" id="PRU00023"/>
    </source>
</evidence>
<dbReference type="AlphaFoldDB" id="A0AA38FK09"/>
<sequence>TSYVADALAVSVRSGPRIVSLQKCFGIGPTAAGNLLAAAAVNGSRLECILFSHLDRLDIPRDTPVAETNEVICKEITACVNSHWLKMSNTGAGLRIIALNNCASLGLFELVAVATTCPLLEIWMLGGSIEGLGLFRCENVSEERVQTAVSALVKATEHLLKLRALEITFFSSSVVQSVREEIRKDIQVWDFCQKQSVMDAILFTGCCTERSKINHIVTDISASMSKLAIKDDFSSKTSYYQDVTRKSIFYREDLVFVLHAAVNCSDMRRRTPLHVAAASGDSHTVQCLLAIGAEAKGMKDSGGATALFVAAECGYADVCELLLQGGADVLACNRAGENPLYIAALRGHCEAVEVLVRHCCKNNINWQSAKAY</sequence>
<evidence type="ECO:0000313" key="5">
    <source>
        <dbReference type="Proteomes" id="UP000824469"/>
    </source>
</evidence>
<evidence type="ECO:0000256" key="1">
    <source>
        <dbReference type="ARBA" id="ARBA00022737"/>
    </source>
</evidence>
<feature type="non-terminal residue" evidence="4">
    <location>
        <position position="1"/>
    </location>
</feature>
<dbReference type="Proteomes" id="UP000824469">
    <property type="component" value="Unassembled WGS sequence"/>
</dbReference>
<proteinExistence type="predicted"/>
<name>A0AA38FK09_TAXCH</name>
<feature type="repeat" description="ANK" evidence="3">
    <location>
        <begin position="268"/>
        <end position="300"/>
    </location>
</feature>
<organism evidence="4 5">
    <name type="scientific">Taxus chinensis</name>
    <name type="common">Chinese yew</name>
    <name type="synonym">Taxus wallichiana var. chinensis</name>
    <dbReference type="NCBI Taxonomy" id="29808"/>
    <lineage>
        <taxon>Eukaryota</taxon>
        <taxon>Viridiplantae</taxon>
        <taxon>Streptophyta</taxon>
        <taxon>Embryophyta</taxon>
        <taxon>Tracheophyta</taxon>
        <taxon>Spermatophyta</taxon>
        <taxon>Pinopsida</taxon>
        <taxon>Pinidae</taxon>
        <taxon>Conifers II</taxon>
        <taxon>Cupressales</taxon>
        <taxon>Taxaceae</taxon>
        <taxon>Taxus</taxon>
    </lineage>
</organism>
<dbReference type="SUPFAM" id="SSF48403">
    <property type="entry name" value="Ankyrin repeat"/>
    <property type="match status" value="1"/>
</dbReference>
<protein>
    <recommendedName>
        <fullName evidence="6">ANK_REP_REGION domain-containing protein</fullName>
    </recommendedName>
</protein>
<feature type="non-terminal residue" evidence="4">
    <location>
        <position position="372"/>
    </location>
</feature>
<keyword evidence="5" id="KW-1185">Reference proteome</keyword>
<dbReference type="OMA" id="VICKEIT"/>
<dbReference type="InterPro" id="IPR050889">
    <property type="entry name" value="Dendritic_Spine_Reg/Scaffold"/>
</dbReference>
<evidence type="ECO:0000256" key="2">
    <source>
        <dbReference type="ARBA" id="ARBA00023043"/>
    </source>
</evidence>